<dbReference type="InterPro" id="IPR007267">
    <property type="entry name" value="GtrA_DPMS_TM"/>
</dbReference>
<feature type="transmembrane region" description="Helical" evidence="8">
    <location>
        <begin position="331"/>
        <end position="354"/>
    </location>
</feature>
<feature type="transmembrane region" description="Helical" evidence="8">
    <location>
        <begin position="218"/>
        <end position="243"/>
    </location>
</feature>
<evidence type="ECO:0000259" key="10">
    <source>
        <dbReference type="Pfam" id="PF04138"/>
    </source>
</evidence>
<feature type="transmembrane region" description="Helical" evidence="8">
    <location>
        <begin position="550"/>
        <end position="571"/>
    </location>
</feature>
<dbReference type="PANTHER" id="PTHR43398">
    <property type="entry name" value="DOLICHOL-PHOSPHATE MANNOSYLTRANSFERASE SUBUNIT 1"/>
    <property type="match status" value="1"/>
</dbReference>
<evidence type="ECO:0000256" key="8">
    <source>
        <dbReference type="SAM" id="Phobius"/>
    </source>
</evidence>
<feature type="transmembrane region" description="Helical" evidence="8">
    <location>
        <begin position="695"/>
        <end position="715"/>
    </location>
</feature>
<keyword evidence="6 8" id="KW-1133">Transmembrane helix</keyword>
<dbReference type="InterPro" id="IPR001173">
    <property type="entry name" value="Glyco_trans_2-like"/>
</dbReference>
<feature type="transmembrane region" description="Helical" evidence="8">
    <location>
        <begin position="366"/>
        <end position="385"/>
    </location>
</feature>
<dbReference type="CDD" id="cd06442">
    <property type="entry name" value="DPM1_like"/>
    <property type="match status" value="1"/>
</dbReference>
<reference evidence="13" key="1">
    <citation type="journal article" date="2019" name="Int. J. Syst. Evol. Microbiol.">
        <title>The Global Catalogue of Microorganisms (GCM) 10K type strain sequencing project: providing services to taxonomists for standard genome sequencing and annotation.</title>
        <authorList>
            <consortium name="The Broad Institute Genomics Platform"/>
            <consortium name="The Broad Institute Genome Sequencing Center for Infectious Disease"/>
            <person name="Wu L."/>
            <person name="Ma J."/>
        </authorList>
    </citation>
    <scope>NUCLEOTIDE SEQUENCE [LARGE SCALE GENOMIC DNA]</scope>
    <source>
        <strain evidence="13">NBRC 101365</strain>
    </source>
</reference>
<dbReference type="RefSeq" id="WP_284312105.1">
    <property type="nucleotide sequence ID" value="NZ_BSPC01000021.1"/>
</dbReference>
<feature type="domain" description="GtrA/DPMS transmembrane" evidence="10">
    <location>
        <begin position="233"/>
        <end position="351"/>
    </location>
</feature>
<dbReference type="InterPro" id="IPR038731">
    <property type="entry name" value="RgtA/B/C-like"/>
</dbReference>
<keyword evidence="4" id="KW-0808">Transferase</keyword>
<organism evidence="12 13">
    <name type="scientific">Labrys miyagiensis</name>
    <dbReference type="NCBI Taxonomy" id="346912"/>
    <lineage>
        <taxon>Bacteria</taxon>
        <taxon>Pseudomonadati</taxon>
        <taxon>Pseudomonadota</taxon>
        <taxon>Alphaproteobacteria</taxon>
        <taxon>Hyphomicrobiales</taxon>
        <taxon>Xanthobacteraceae</taxon>
        <taxon>Labrys</taxon>
    </lineage>
</organism>
<evidence type="ECO:0000256" key="4">
    <source>
        <dbReference type="ARBA" id="ARBA00022679"/>
    </source>
</evidence>
<proteinExistence type="inferred from homology"/>
<evidence type="ECO:0000256" key="7">
    <source>
        <dbReference type="ARBA" id="ARBA00023136"/>
    </source>
</evidence>
<evidence type="ECO:0000259" key="11">
    <source>
        <dbReference type="Pfam" id="PF13231"/>
    </source>
</evidence>
<evidence type="ECO:0000256" key="5">
    <source>
        <dbReference type="ARBA" id="ARBA00022692"/>
    </source>
</evidence>
<evidence type="ECO:0000256" key="1">
    <source>
        <dbReference type="ARBA" id="ARBA00004141"/>
    </source>
</evidence>
<evidence type="ECO:0000313" key="12">
    <source>
        <dbReference type="EMBL" id="GLS19230.1"/>
    </source>
</evidence>
<accession>A0ABQ6CH52</accession>
<dbReference type="Pfam" id="PF00535">
    <property type="entry name" value="Glycos_transf_2"/>
    <property type="match status" value="1"/>
</dbReference>
<dbReference type="InterPro" id="IPR039528">
    <property type="entry name" value="DPM1-like"/>
</dbReference>
<dbReference type="PANTHER" id="PTHR43398:SF1">
    <property type="entry name" value="DOLICHOL-PHOSPHATE MANNOSYLTRANSFERASE SUBUNIT 1"/>
    <property type="match status" value="1"/>
</dbReference>
<evidence type="ECO:0000256" key="3">
    <source>
        <dbReference type="ARBA" id="ARBA00022676"/>
    </source>
</evidence>
<evidence type="ECO:0008006" key="14">
    <source>
        <dbReference type="Google" id="ProtNLM"/>
    </source>
</evidence>
<evidence type="ECO:0000256" key="2">
    <source>
        <dbReference type="ARBA" id="ARBA00006739"/>
    </source>
</evidence>
<name>A0ABQ6CH52_9HYPH</name>
<comment type="similarity">
    <text evidence="2">Belongs to the glycosyltransferase 2 family.</text>
</comment>
<sequence>MSVIVPTLDEVDNIDAAVSSILSQALEDTALEILVADGGSRDGTIAKVRAWEMIAPVRLVLADGKRGLAGDVLAAARQAAGQVVVVMDADLSHPPEHVNELIRPILDDAADLVVGSRYVQGGGTPGWPVSRRVLSRLGGLLAWPLTELKDPMSGYFAVRKERLLAIDPQAAGFKIGLEIIAEGGSALRLNEVPIVFRDREKGESKIGWRQMVAYARRLAVLAGGAVSVGNLSRFASVGLIGIFVDLLVFELLLGIGFSLAVAHVASFIVATLFNYVLNSRWAFVERGHRRLEKNWVLYLRFLTICILALCLRGGVLVGAVELLGWPTQASIVLGVGVAAFVNYFGCAFFVFPSLSSRVPSDIRWRVAAMGLFAYVLTLRLIYMGLVNLLPEEAYYWNYAQHLDIGYLDHPPMVAWLIWLGTNLFGNTEFGVRISASLMWLATAFFTFRLTRNLFGKSAAFVGVLFIATLPFFFTIGLTMTPDAPLTAAWAGTLYFLERALIGGQRRAWWGGGICMGLGLLSKYTIALLGPATLLFILLDPKSRRWLARPEPYLAAALAACLFSPVIAWNAQHGWASFAFQSTRRLRGAIEFALPSLIIATLVLLTPLGLLSIGFALRAVRRLTSSEPAPDAEQRSLFILIYTFVPLLVLLAFSLFHAIKLNWTGPLWLAALPAVAAMVTARGKAATRLDIRLQRWWVPTVMILLVGYGLGLHYLVLGFPVVGHGGGLRPLPVGWKEFGQRAAALRSEIGHDGASDPILVGMDAYFLASEMAFYSRGDKETANSVGRGALGGHSLMYNYWYKPEDTRGKTAILFALKRNQVGDPMLNGRFGRLGDIVEEDIVKDGKRIGRFFYRVGYDLRPIVGGETMSGASDALSD</sequence>
<dbReference type="Pfam" id="PF04138">
    <property type="entry name" value="GtrA_DPMS_TM"/>
    <property type="match status" value="1"/>
</dbReference>
<dbReference type="Proteomes" id="UP001156882">
    <property type="component" value="Unassembled WGS sequence"/>
</dbReference>
<keyword evidence="5 8" id="KW-0812">Transmembrane</keyword>
<dbReference type="Gene3D" id="3.90.550.10">
    <property type="entry name" value="Spore Coat Polysaccharide Biosynthesis Protein SpsA, Chain A"/>
    <property type="match status" value="1"/>
</dbReference>
<feature type="transmembrane region" description="Helical" evidence="8">
    <location>
        <begin position="297"/>
        <end position="319"/>
    </location>
</feature>
<feature type="transmembrane region" description="Helical" evidence="8">
    <location>
        <begin position="459"/>
        <end position="479"/>
    </location>
</feature>
<feature type="transmembrane region" description="Helical" evidence="8">
    <location>
        <begin position="591"/>
        <end position="616"/>
    </location>
</feature>
<evidence type="ECO:0000259" key="9">
    <source>
        <dbReference type="Pfam" id="PF00535"/>
    </source>
</evidence>
<dbReference type="SUPFAM" id="SSF53448">
    <property type="entry name" value="Nucleotide-diphospho-sugar transferases"/>
    <property type="match status" value="1"/>
</dbReference>
<feature type="transmembrane region" description="Helical" evidence="8">
    <location>
        <begin position="636"/>
        <end position="658"/>
    </location>
</feature>
<feature type="transmembrane region" description="Helical" evidence="8">
    <location>
        <begin position="507"/>
        <end position="538"/>
    </location>
</feature>
<comment type="caution">
    <text evidence="12">The sequence shown here is derived from an EMBL/GenBank/DDBJ whole genome shotgun (WGS) entry which is preliminary data.</text>
</comment>
<evidence type="ECO:0000313" key="13">
    <source>
        <dbReference type="Proteomes" id="UP001156882"/>
    </source>
</evidence>
<feature type="transmembrane region" description="Helical" evidence="8">
    <location>
        <begin position="664"/>
        <end position="683"/>
    </location>
</feature>
<protein>
    <recommendedName>
        <fullName evidence="14">Dolichol-phosphate mannosyltransferase</fullName>
    </recommendedName>
</protein>
<dbReference type="Pfam" id="PF13231">
    <property type="entry name" value="PMT_2"/>
    <property type="match status" value="1"/>
</dbReference>
<gene>
    <name evidence="12" type="ORF">GCM10007874_22470</name>
</gene>
<keyword evidence="3" id="KW-0328">Glycosyltransferase</keyword>
<keyword evidence="7 8" id="KW-0472">Membrane</keyword>
<feature type="domain" description="Glycosyltransferase RgtA/B/C/D-like" evidence="11">
    <location>
        <begin position="408"/>
        <end position="568"/>
    </location>
</feature>
<evidence type="ECO:0000256" key="6">
    <source>
        <dbReference type="ARBA" id="ARBA00022989"/>
    </source>
</evidence>
<feature type="transmembrane region" description="Helical" evidence="8">
    <location>
        <begin position="255"/>
        <end position="277"/>
    </location>
</feature>
<dbReference type="EMBL" id="BSPC01000021">
    <property type="protein sequence ID" value="GLS19230.1"/>
    <property type="molecule type" value="Genomic_DNA"/>
</dbReference>
<feature type="domain" description="Glycosyltransferase 2-like" evidence="9">
    <location>
        <begin position="2"/>
        <end position="137"/>
    </location>
</feature>
<dbReference type="InterPro" id="IPR029044">
    <property type="entry name" value="Nucleotide-diphossugar_trans"/>
</dbReference>
<comment type="subcellular location">
    <subcellularLocation>
        <location evidence="1">Membrane</location>
        <topology evidence="1">Multi-pass membrane protein</topology>
    </subcellularLocation>
</comment>
<keyword evidence="13" id="KW-1185">Reference proteome</keyword>